<reference evidence="1 2" key="1">
    <citation type="journal article" date="2019" name="Sci. Rep.">
        <title>Orb-weaving spider Araneus ventricosus genome elucidates the spidroin gene catalogue.</title>
        <authorList>
            <person name="Kono N."/>
            <person name="Nakamura H."/>
            <person name="Ohtoshi R."/>
            <person name="Moran D.A.P."/>
            <person name="Shinohara A."/>
            <person name="Yoshida Y."/>
            <person name="Fujiwara M."/>
            <person name="Mori M."/>
            <person name="Tomita M."/>
            <person name="Arakawa K."/>
        </authorList>
    </citation>
    <scope>NUCLEOTIDE SEQUENCE [LARGE SCALE GENOMIC DNA]</scope>
</reference>
<protein>
    <recommendedName>
        <fullName evidence="3">Tc1-like transposase DDE domain-containing protein</fullName>
    </recommendedName>
</protein>
<proteinExistence type="predicted"/>
<dbReference type="EMBL" id="BGPR01031555">
    <property type="protein sequence ID" value="GBO04710.1"/>
    <property type="molecule type" value="Genomic_DNA"/>
</dbReference>
<accession>A0A4Y2TZ67</accession>
<sequence>MVSEHKYSSQQNQNQTRILNIVKEHKEIYRAYARDQIAHEMGHEVVLPPHHCQYNPIELLWAQENIPRDRERCSITDARYFDLQQQKTIPALQKRKCLQTTVFMQDAAPPHIARPVQALFQPHFREDQISFPHGRYNVFTEFHRQLLIRTDST</sequence>
<dbReference type="OrthoDB" id="6752614at2759"/>
<organism evidence="1 2">
    <name type="scientific">Araneus ventricosus</name>
    <name type="common">Orbweaver spider</name>
    <name type="synonym">Epeira ventricosa</name>
    <dbReference type="NCBI Taxonomy" id="182803"/>
    <lineage>
        <taxon>Eukaryota</taxon>
        <taxon>Metazoa</taxon>
        <taxon>Ecdysozoa</taxon>
        <taxon>Arthropoda</taxon>
        <taxon>Chelicerata</taxon>
        <taxon>Arachnida</taxon>
        <taxon>Araneae</taxon>
        <taxon>Araneomorphae</taxon>
        <taxon>Entelegynae</taxon>
        <taxon>Araneoidea</taxon>
        <taxon>Araneidae</taxon>
        <taxon>Araneus</taxon>
    </lineage>
</organism>
<dbReference type="Gene3D" id="3.30.420.10">
    <property type="entry name" value="Ribonuclease H-like superfamily/Ribonuclease H"/>
    <property type="match status" value="1"/>
</dbReference>
<dbReference type="GO" id="GO:0003676">
    <property type="term" value="F:nucleic acid binding"/>
    <property type="evidence" value="ECO:0007669"/>
    <property type="project" value="InterPro"/>
</dbReference>
<keyword evidence="2" id="KW-1185">Reference proteome</keyword>
<dbReference type="Proteomes" id="UP000499080">
    <property type="component" value="Unassembled WGS sequence"/>
</dbReference>
<comment type="caution">
    <text evidence="1">The sequence shown here is derived from an EMBL/GenBank/DDBJ whole genome shotgun (WGS) entry which is preliminary data.</text>
</comment>
<dbReference type="AlphaFoldDB" id="A0A4Y2TZ67"/>
<evidence type="ECO:0000313" key="2">
    <source>
        <dbReference type="Proteomes" id="UP000499080"/>
    </source>
</evidence>
<name>A0A4Y2TZ67_ARAVE</name>
<evidence type="ECO:0000313" key="1">
    <source>
        <dbReference type="EMBL" id="GBO04710.1"/>
    </source>
</evidence>
<dbReference type="InterPro" id="IPR036397">
    <property type="entry name" value="RNaseH_sf"/>
</dbReference>
<gene>
    <name evidence="1" type="ORF">AVEN_70563_1</name>
</gene>
<evidence type="ECO:0008006" key="3">
    <source>
        <dbReference type="Google" id="ProtNLM"/>
    </source>
</evidence>